<keyword evidence="5" id="KW-0479">Metal-binding</keyword>
<keyword evidence="19" id="KW-1185">Reference proteome</keyword>
<evidence type="ECO:0000256" key="13">
    <source>
        <dbReference type="ARBA" id="ARBA00023125"/>
    </source>
</evidence>
<keyword evidence="6" id="KW-0064">Aspartyl protease</keyword>
<feature type="compositionally biased region" description="Basic and acidic residues" evidence="15">
    <location>
        <begin position="42"/>
        <end position="59"/>
    </location>
</feature>
<feature type="compositionally biased region" description="Low complexity" evidence="15">
    <location>
        <begin position="335"/>
        <end position="344"/>
    </location>
</feature>
<dbReference type="GO" id="GO:0003677">
    <property type="term" value="F:DNA binding"/>
    <property type="evidence" value="ECO:0007669"/>
    <property type="project" value="UniProtKB-KW"/>
</dbReference>
<dbReference type="PROSITE" id="PS00141">
    <property type="entry name" value="ASP_PROTEASE"/>
    <property type="match status" value="1"/>
</dbReference>
<dbReference type="PANTHER" id="PTHR37984:SF5">
    <property type="entry name" value="PROTEIN NYNRIN-LIKE"/>
    <property type="match status" value="1"/>
</dbReference>
<evidence type="ECO:0000256" key="2">
    <source>
        <dbReference type="ARBA" id="ARBA00022679"/>
    </source>
</evidence>
<dbReference type="InterPro" id="IPR021109">
    <property type="entry name" value="Peptidase_aspartic_dom_sf"/>
</dbReference>
<keyword evidence="1" id="KW-0645">Protease</keyword>
<keyword evidence="7" id="KW-0255">Endonuclease</keyword>
<dbReference type="InterPro" id="IPR056924">
    <property type="entry name" value="SH3_Tf2-1"/>
</dbReference>
<dbReference type="GO" id="GO:0003887">
    <property type="term" value="F:DNA-directed DNA polymerase activity"/>
    <property type="evidence" value="ECO:0007669"/>
    <property type="project" value="UniProtKB-KW"/>
</dbReference>
<evidence type="ECO:0000256" key="14">
    <source>
        <dbReference type="ARBA" id="ARBA00023172"/>
    </source>
</evidence>
<keyword evidence="11" id="KW-0695">RNA-directed DNA polymerase</keyword>
<evidence type="ECO:0000313" key="19">
    <source>
        <dbReference type="Proteomes" id="UP000604825"/>
    </source>
</evidence>
<keyword evidence="14" id="KW-0233">DNA recombination</keyword>
<evidence type="ECO:0000256" key="12">
    <source>
        <dbReference type="ARBA" id="ARBA00022932"/>
    </source>
</evidence>
<evidence type="ECO:0000256" key="6">
    <source>
        <dbReference type="ARBA" id="ARBA00022750"/>
    </source>
</evidence>
<feature type="domain" description="Tf2-1-like SH3-like" evidence="17">
    <location>
        <begin position="825"/>
        <end position="870"/>
    </location>
</feature>
<evidence type="ECO:0000259" key="16">
    <source>
        <dbReference type="Pfam" id="PF17921"/>
    </source>
</evidence>
<evidence type="ECO:0000259" key="17">
    <source>
        <dbReference type="Pfam" id="PF24626"/>
    </source>
</evidence>
<dbReference type="InterPro" id="IPR043502">
    <property type="entry name" value="DNA/RNA_pol_sf"/>
</dbReference>
<evidence type="ECO:0000256" key="9">
    <source>
        <dbReference type="ARBA" id="ARBA00022842"/>
    </source>
</evidence>
<evidence type="ECO:0000256" key="1">
    <source>
        <dbReference type="ARBA" id="ARBA00022670"/>
    </source>
</evidence>
<protein>
    <recommendedName>
        <fullName evidence="20">Integrase zinc-binding domain-containing protein</fullName>
    </recommendedName>
</protein>
<dbReference type="OrthoDB" id="691090at2759"/>
<name>A0A811QGR7_9POAL</name>
<keyword evidence="4" id="KW-0540">Nuclease</keyword>
<dbReference type="Pfam" id="PF24626">
    <property type="entry name" value="SH3_Tf2-1"/>
    <property type="match status" value="1"/>
</dbReference>
<feature type="region of interest" description="Disordered" evidence="15">
    <location>
        <begin position="250"/>
        <end position="357"/>
    </location>
</feature>
<feature type="domain" description="Integrase zinc-binding" evidence="16">
    <location>
        <begin position="749"/>
        <end position="806"/>
    </location>
</feature>
<dbReference type="InterPro" id="IPR041588">
    <property type="entry name" value="Integrase_H2C2"/>
</dbReference>
<proteinExistence type="predicted"/>
<feature type="compositionally biased region" description="Basic and acidic residues" evidence="15">
    <location>
        <begin position="346"/>
        <end position="356"/>
    </location>
</feature>
<dbReference type="EMBL" id="CAJGYO010000011">
    <property type="protein sequence ID" value="CAD6260028.1"/>
    <property type="molecule type" value="Genomic_DNA"/>
</dbReference>
<evidence type="ECO:0000256" key="3">
    <source>
        <dbReference type="ARBA" id="ARBA00022695"/>
    </source>
</evidence>
<dbReference type="GO" id="GO:0006310">
    <property type="term" value="P:DNA recombination"/>
    <property type="evidence" value="ECO:0007669"/>
    <property type="project" value="UniProtKB-KW"/>
</dbReference>
<dbReference type="PANTHER" id="PTHR37984">
    <property type="entry name" value="PROTEIN CBG26694"/>
    <property type="match status" value="1"/>
</dbReference>
<sequence>MEHGQEQAYRGGELTRSGRTTPVLASWGTRSRTHPAPVIETDYSRARELRRSGSKESIRSRQPKRLQAINESKIWSENGGRNRRKLIPDRRHESRLQAPAGRDASSLQRAEDPVKDRFAEADRKLDSRFTDSSRLLEKRFTEVDDSVTKRLVDVDDSLNKCLTEVDDSITKRIADSDLSWERRITDSELRQNNLIAEAERRQDDRLAGVVKAAGALESWHQESEGDVDDLKLKVDKLTKYWDRSFLDNATASTGLISPPPSALEQTAARPSAGITAARPSGHHYESTTRVDGIGENSSQSHSPPMEEVATSEQRAENSKMGFRQHAKPALPWQRPPAADGAPGDKPQAKGPDDKLSTLRNYRRARGLCEVCAEKWAMQEVFDLLTMEQSTEELEESFEQLLLAISHDARMGSNGHRTIRFHGTIHGLPIVVLVDSGSSSSFLAASIADQLPQLARVPAQASVKIANGQILCCTSSIVGCEFSVQGHTFQHDLRILQLNSYDLILGMDWLEIYSPMEIHWKAKWISLPSDGDDGDQLVLHGIPSSETAEMIFKLLSVEVQSNVKQSVAFPSDIQQILDAFPTVFTVPDSLPPKRACDHAIPLVSGATPVNIRAYRYPPQLKDEIETQLAEFVIYTDQKALIHLNDQRLHTVWQQRVFTKLLGLQYRIVYKKGCDNSAADSLSRRVHPEEICCAVSVVSPQWCTDIISGYQRDHHSSTMLAKLATDPAAVPHFTIDHGLLKFKNRIWVGTNTALQQQLIEALHSSPFGGHSGIPATLKRIQHLFAWPGMKKHITEFIKSCPACQQAKPERVKYPVDTLDDWFQQKSVTANQKLAYRFFGPYLIIDKIGSVSYKLKLPESSSIHPVFHVSQLKLAAPVTHTVQPLPSSFDGLHLNKCCRSASPRWARRCAFKLSSSGPGCPLLWPPGKTWRPCSRDFLEHQLGGKLVLIGEGMSAAMYLQQLSKEWTTPAKLIWAASRRARPQAHHARPWAAVGVTGTSWREREP</sequence>
<dbReference type="SUPFAM" id="SSF56672">
    <property type="entry name" value="DNA/RNA polymerases"/>
    <property type="match status" value="1"/>
</dbReference>
<keyword evidence="8" id="KW-0378">Hydrolase</keyword>
<evidence type="ECO:0000313" key="18">
    <source>
        <dbReference type="EMBL" id="CAD6260028.1"/>
    </source>
</evidence>
<evidence type="ECO:0000256" key="11">
    <source>
        <dbReference type="ARBA" id="ARBA00022918"/>
    </source>
</evidence>
<evidence type="ECO:0008006" key="20">
    <source>
        <dbReference type="Google" id="ProtNLM"/>
    </source>
</evidence>
<dbReference type="SUPFAM" id="SSF50630">
    <property type="entry name" value="Acid proteases"/>
    <property type="match status" value="1"/>
</dbReference>
<keyword evidence="13" id="KW-0238">DNA-binding</keyword>
<dbReference type="Pfam" id="PF17921">
    <property type="entry name" value="Integrase_H2C2"/>
    <property type="match status" value="1"/>
</dbReference>
<keyword evidence="9" id="KW-0460">Magnesium</keyword>
<reference evidence="18" key="1">
    <citation type="submission" date="2020-10" db="EMBL/GenBank/DDBJ databases">
        <authorList>
            <person name="Han B."/>
            <person name="Lu T."/>
            <person name="Zhao Q."/>
            <person name="Huang X."/>
            <person name="Zhao Y."/>
        </authorList>
    </citation>
    <scope>NUCLEOTIDE SEQUENCE</scope>
</reference>
<evidence type="ECO:0000256" key="4">
    <source>
        <dbReference type="ARBA" id="ARBA00022722"/>
    </source>
</evidence>
<evidence type="ECO:0000256" key="5">
    <source>
        <dbReference type="ARBA" id="ARBA00022723"/>
    </source>
</evidence>
<dbReference type="Proteomes" id="UP000604825">
    <property type="component" value="Unassembled WGS sequence"/>
</dbReference>
<dbReference type="CDD" id="cd00303">
    <property type="entry name" value="retropepsin_like"/>
    <property type="match status" value="1"/>
</dbReference>
<dbReference type="GO" id="GO:0015074">
    <property type="term" value="P:DNA integration"/>
    <property type="evidence" value="ECO:0007669"/>
    <property type="project" value="UniProtKB-KW"/>
</dbReference>
<evidence type="ECO:0000256" key="10">
    <source>
        <dbReference type="ARBA" id="ARBA00022908"/>
    </source>
</evidence>
<gene>
    <name evidence="18" type="ORF">NCGR_LOCUS43464</name>
</gene>
<evidence type="ECO:0000256" key="8">
    <source>
        <dbReference type="ARBA" id="ARBA00022801"/>
    </source>
</evidence>
<feature type="region of interest" description="Disordered" evidence="15">
    <location>
        <begin position="1"/>
        <end position="115"/>
    </location>
</feature>
<keyword evidence="2" id="KW-0808">Transferase</keyword>
<comment type="caution">
    <text evidence="18">The sequence shown here is derived from an EMBL/GenBank/DDBJ whole genome shotgun (WGS) entry which is preliminary data.</text>
</comment>
<dbReference type="InterPro" id="IPR050951">
    <property type="entry name" value="Retrovirus_Pol_polyprotein"/>
</dbReference>
<dbReference type="GO" id="GO:0006508">
    <property type="term" value="P:proteolysis"/>
    <property type="evidence" value="ECO:0007669"/>
    <property type="project" value="UniProtKB-KW"/>
</dbReference>
<dbReference type="GO" id="GO:0003964">
    <property type="term" value="F:RNA-directed DNA polymerase activity"/>
    <property type="evidence" value="ECO:0007669"/>
    <property type="project" value="UniProtKB-KW"/>
</dbReference>
<dbReference type="AlphaFoldDB" id="A0A811QGR7"/>
<dbReference type="Gene3D" id="2.40.70.10">
    <property type="entry name" value="Acid Proteases"/>
    <property type="match status" value="1"/>
</dbReference>
<dbReference type="InterPro" id="IPR001969">
    <property type="entry name" value="Aspartic_peptidase_AS"/>
</dbReference>
<evidence type="ECO:0000256" key="7">
    <source>
        <dbReference type="ARBA" id="ARBA00022759"/>
    </source>
</evidence>
<dbReference type="Pfam" id="PF08284">
    <property type="entry name" value="RVP_2"/>
    <property type="match status" value="1"/>
</dbReference>
<dbReference type="GO" id="GO:0046872">
    <property type="term" value="F:metal ion binding"/>
    <property type="evidence" value="ECO:0007669"/>
    <property type="project" value="UniProtKB-KW"/>
</dbReference>
<organism evidence="18 19">
    <name type="scientific">Miscanthus lutarioriparius</name>
    <dbReference type="NCBI Taxonomy" id="422564"/>
    <lineage>
        <taxon>Eukaryota</taxon>
        <taxon>Viridiplantae</taxon>
        <taxon>Streptophyta</taxon>
        <taxon>Embryophyta</taxon>
        <taxon>Tracheophyta</taxon>
        <taxon>Spermatophyta</taxon>
        <taxon>Magnoliopsida</taxon>
        <taxon>Liliopsida</taxon>
        <taxon>Poales</taxon>
        <taxon>Poaceae</taxon>
        <taxon>PACMAD clade</taxon>
        <taxon>Panicoideae</taxon>
        <taxon>Andropogonodae</taxon>
        <taxon>Andropogoneae</taxon>
        <taxon>Saccharinae</taxon>
        <taxon>Miscanthus</taxon>
    </lineage>
</organism>
<keyword evidence="12" id="KW-0239">DNA-directed DNA polymerase</keyword>
<dbReference type="GO" id="GO:0004519">
    <property type="term" value="F:endonuclease activity"/>
    <property type="evidence" value="ECO:0007669"/>
    <property type="project" value="UniProtKB-KW"/>
</dbReference>
<feature type="compositionally biased region" description="Basic and acidic residues" evidence="15">
    <location>
        <begin position="86"/>
        <end position="95"/>
    </location>
</feature>
<dbReference type="GO" id="GO:0004190">
    <property type="term" value="F:aspartic-type endopeptidase activity"/>
    <property type="evidence" value="ECO:0007669"/>
    <property type="project" value="UniProtKB-KW"/>
</dbReference>
<evidence type="ECO:0000256" key="15">
    <source>
        <dbReference type="SAM" id="MobiDB-lite"/>
    </source>
</evidence>
<dbReference type="Gene3D" id="1.10.340.70">
    <property type="match status" value="1"/>
</dbReference>
<keyword evidence="10" id="KW-0229">DNA integration</keyword>
<keyword evidence="3" id="KW-0548">Nucleotidyltransferase</keyword>
<accession>A0A811QGR7</accession>